<dbReference type="PROSITE" id="PS51012">
    <property type="entry name" value="ABC_TM2"/>
    <property type="match status" value="1"/>
</dbReference>
<evidence type="ECO:0000256" key="8">
    <source>
        <dbReference type="ARBA" id="ARBA00023136"/>
    </source>
</evidence>
<name>A0A9C9NCX9_9HYPH</name>
<keyword evidence="3 9" id="KW-0813">Transport</keyword>
<evidence type="ECO:0000256" key="9">
    <source>
        <dbReference type="RuleBase" id="RU361157"/>
    </source>
</evidence>
<evidence type="ECO:0000256" key="2">
    <source>
        <dbReference type="ARBA" id="ARBA00007783"/>
    </source>
</evidence>
<dbReference type="AlphaFoldDB" id="A0A9C9NCX9"/>
<evidence type="ECO:0000256" key="5">
    <source>
        <dbReference type="ARBA" id="ARBA00022692"/>
    </source>
</evidence>
<feature type="transmembrane region" description="Helical" evidence="9">
    <location>
        <begin position="136"/>
        <end position="161"/>
    </location>
</feature>
<comment type="subcellular location">
    <subcellularLocation>
        <location evidence="9">Cell inner membrane</location>
        <topology evidence="9">Multi-pass membrane protein</topology>
    </subcellularLocation>
    <subcellularLocation>
        <location evidence="1">Cell membrane</location>
        <topology evidence="1">Multi-pass membrane protein</topology>
    </subcellularLocation>
</comment>
<reference evidence="11" key="1">
    <citation type="journal article" date="2020" name="mSystems">
        <title>Genome- and Community-Level Interaction Insights into Carbon Utilization and Element Cycling Functions of Hydrothermarchaeota in Hydrothermal Sediment.</title>
        <authorList>
            <person name="Zhou Z."/>
            <person name="Liu Y."/>
            <person name="Xu W."/>
            <person name="Pan J."/>
            <person name="Luo Z.H."/>
            <person name="Li M."/>
        </authorList>
    </citation>
    <scope>NUCLEOTIDE SEQUENCE</scope>
    <source>
        <strain evidence="11">HyVt-347</strain>
    </source>
</reference>
<evidence type="ECO:0000256" key="3">
    <source>
        <dbReference type="ARBA" id="ARBA00022448"/>
    </source>
</evidence>
<evidence type="ECO:0000313" key="12">
    <source>
        <dbReference type="Proteomes" id="UP000885680"/>
    </source>
</evidence>
<dbReference type="InterPro" id="IPR047817">
    <property type="entry name" value="ABC2_TM_bact-type"/>
</dbReference>
<protein>
    <recommendedName>
        <fullName evidence="9">Transport permease protein</fullName>
    </recommendedName>
</protein>
<keyword evidence="7" id="KW-0762">Sugar transport</keyword>
<feature type="transmembrane region" description="Helical" evidence="9">
    <location>
        <begin position="167"/>
        <end position="190"/>
    </location>
</feature>
<evidence type="ECO:0000256" key="4">
    <source>
        <dbReference type="ARBA" id="ARBA00022475"/>
    </source>
</evidence>
<keyword evidence="7" id="KW-0625">Polysaccharide transport</keyword>
<accession>A0A9C9NCX9</accession>
<evidence type="ECO:0000313" key="11">
    <source>
        <dbReference type="EMBL" id="HET99068.1"/>
    </source>
</evidence>
<sequence length="283" mass="31633">MSFSQSITTGSPAGLRRSALARRRRAAALADIRAGLAMSELWLFLGWRDLKKHYSRSMLGPLWLTLSMGIMVAGLGVLYSQILGMPLDEYLPFLALGFIMWGLIGGSINGACNIFSGAAASIRQVQMPYSVYLYQFMWTQLITFGHNFLIYLVIVLIFGLWPGMSVLLLIPALFLITLSGLFCGMILGPLCARFRDIPLIVGSIMQVVFFLTPIIWNAEQLPERAYFVQANPFYHFIEIARDPLLGGTGTLFNWGASLAMTVVLGIVAFWFFSRYRARIAYWA</sequence>
<organism evidence="11 12">
    <name type="scientific">Aurantimonas coralicida</name>
    <dbReference type="NCBI Taxonomy" id="182270"/>
    <lineage>
        <taxon>Bacteria</taxon>
        <taxon>Pseudomonadati</taxon>
        <taxon>Pseudomonadota</taxon>
        <taxon>Alphaproteobacteria</taxon>
        <taxon>Hyphomicrobiales</taxon>
        <taxon>Aurantimonadaceae</taxon>
        <taxon>Aurantimonas</taxon>
    </lineage>
</organism>
<proteinExistence type="inferred from homology"/>
<gene>
    <name evidence="11" type="ORF">ENH89_01555</name>
</gene>
<feature type="transmembrane region" description="Helical" evidence="9">
    <location>
        <begin position="91"/>
        <end position="115"/>
    </location>
</feature>
<dbReference type="GO" id="GO:0015920">
    <property type="term" value="P:lipopolysaccharide transport"/>
    <property type="evidence" value="ECO:0007669"/>
    <property type="project" value="TreeGrafter"/>
</dbReference>
<feature type="transmembrane region" description="Helical" evidence="9">
    <location>
        <begin position="59"/>
        <end position="79"/>
    </location>
</feature>
<dbReference type="InterPro" id="IPR013525">
    <property type="entry name" value="ABC2_TM"/>
</dbReference>
<keyword evidence="8 9" id="KW-0472">Membrane</keyword>
<feature type="transmembrane region" description="Helical" evidence="9">
    <location>
        <begin position="251"/>
        <end position="272"/>
    </location>
</feature>
<dbReference type="Proteomes" id="UP000885680">
    <property type="component" value="Unassembled WGS sequence"/>
</dbReference>
<evidence type="ECO:0000256" key="1">
    <source>
        <dbReference type="ARBA" id="ARBA00004651"/>
    </source>
</evidence>
<keyword evidence="6 9" id="KW-1133">Transmembrane helix</keyword>
<dbReference type="Pfam" id="PF01061">
    <property type="entry name" value="ABC2_membrane"/>
    <property type="match status" value="1"/>
</dbReference>
<evidence type="ECO:0000259" key="10">
    <source>
        <dbReference type="PROSITE" id="PS51012"/>
    </source>
</evidence>
<dbReference type="GO" id="GO:0015774">
    <property type="term" value="P:polysaccharide transport"/>
    <property type="evidence" value="ECO:0007669"/>
    <property type="project" value="UniProtKB-KW"/>
</dbReference>
<comment type="similarity">
    <text evidence="2 9">Belongs to the ABC-2 integral membrane protein family.</text>
</comment>
<feature type="domain" description="ABC transmembrane type-2" evidence="10">
    <location>
        <begin position="59"/>
        <end position="275"/>
    </location>
</feature>
<dbReference type="GO" id="GO:0005886">
    <property type="term" value="C:plasma membrane"/>
    <property type="evidence" value="ECO:0007669"/>
    <property type="project" value="UniProtKB-SubCell"/>
</dbReference>
<keyword evidence="4 9" id="KW-1003">Cell membrane</keyword>
<keyword evidence="5 9" id="KW-0812">Transmembrane</keyword>
<evidence type="ECO:0000256" key="7">
    <source>
        <dbReference type="ARBA" id="ARBA00023047"/>
    </source>
</evidence>
<dbReference type="GO" id="GO:0140359">
    <property type="term" value="F:ABC-type transporter activity"/>
    <property type="evidence" value="ECO:0007669"/>
    <property type="project" value="InterPro"/>
</dbReference>
<dbReference type="EMBL" id="DRGN01000019">
    <property type="protein sequence ID" value="HET99068.1"/>
    <property type="molecule type" value="Genomic_DNA"/>
</dbReference>
<feature type="transmembrane region" description="Helical" evidence="9">
    <location>
        <begin position="197"/>
        <end position="216"/>
    </location>
</feature>
<comment type="caution">
    <text evidence="11">The sequence shown here is derived from an EMBL/GenBank/DDBJ whole genome shotgun (WGS) entry which is preliminary data.</text>
</comment>
<evidence type="ECO:0000256" key="6">
    <source>
        <dbReference type="ARBA" id="ARBA00022989"/>
    </source>
</evidence>
<dbReference type="PANTHER" id="PTHR30413:SF10">
    <property type="entry name" value="CAPSULE POLYSACCHARIDE EXPORT INNER-MEMBRANE PROTEIN CTRC"/>
    <property type="match status" value="1"/>
</dbReference>
<dbReference type="PANTHER" id="PTHR30413">
    <property type="entry name" value="INNER MEMBRANE TRANSPORT PERMEASE"/>
    <property type="match status" value="1"/>
</dbReference>